<evidence type="ECO:0000256" key="1">
    <source>
        <dbReference type="SAM" id="MobiDB-lite"/>
    </source>
</evidence>
<dbReference type="RefSeq" id="WP_206965746.1">
    <property type="nucleotide sequence ID" value="NZ_BAAAJJ010000005.1"/>
</dbReference>
<dbReference type="InterPro" id="IPR039563">
    <property type="entry name" value="Peptidase_C39_single_dom"/>
</dbReference>
<dbReference type="InterPro" id="IPR006311">
    <property type="entry name" value="TAT_signal"/>
</dbReference>
<dbReference type="Gene3D" id="3.90.70.10">
    <property type="entry name" value="Cysteine proteinases"/>
    <property type="match status" value="1"/>
</dbReference>
<gene>
    <name evidence="4" type="ORF">J0695_25720</name>
</gene>
<comment type="caution">
    <text evidence="4">The sequence shown here is derived from an EMBL/GenBank/DDBJ whole genome shotgun (WGS) entry which is preliminary data.</text>
</comment>
<dbReference type="EMBL" id="JAFLRJ010000262">
    <property type="protein sequence ID" value="MBO0515166.1"/>
    <property type="molecule type" value="Genomic_DNA"/>
</dbReference>
<feature type="domain" description="Peptidase C39-like" evidence="3">
    <location>
        <begin position="244"/>
        <end position="396"/>
    </location>
</feature>
<keyword evidence="5" id="KW-1185">Reference proteome</keyword>
<sequence length="458" mass="48895">MTSSTPRRSVLAAALAAAAATAAGSAAPASAATPATSAARPGKPGTGKPSLVDNQAWTSYTDWRCGAGSGTHAVAGRRPGLVIGAPKGRTDYTDPHTQKTSTWEYATWISPVHRSHVPATEVIASWNAAAPAGTWIQVELQGTYSDSTATPWYVMGRWAAGDGDIKRTSVDDQSDGKSSIWTDTFSIDDAASGLRLLSYRLRLTLYRTPGTKLTPTVWRLGAMASEVPDRFTVPASTPGLAKELDVPRFSQNVHAGQYPEYDNGGEAWCSPTSSAMIIKYWGRGPTAADLAWVDPSYIDPEVDHAARFTYDYQYEGCGNWPFNAAYAATYKDMSAVVTRLSSLNDLETLIRAGIPAITSQSFLKTELTGAGYGTSGHLMTVVGFTADGDVIANDPASPNDAAVRHVYKRAEWENIWLRTKRYNASGGVSSGTGGVCYLYWPAHPTPAQKRALAAVGIR</sequence>
<feature type="chain" id="PRO_5037530803" evidence="2">
    <location>
        <begin position="32"/>
        <end position="458"/>
    </location>
</feature>
<evidence type="ECO:0000259" key="3">
    <source>
        <dbReference type="Pfam" id="PF13529"/>
    </source>
</evidence>
<feature type="compositionally biased region" description="Low complexity" evidence="1">
    <location>
        <begin position="25"/>
        <end position="39"/>
    </location>
</feature>
<name>A0A939F9L8_9ACTN</name>
<evidence type="ECO:0000256" key="2">
    <source>
        <dbReference type="SAM" id="SignalP"/>
    </source>
</evidence>
<reference evidence="4" key="1">
    <citation type="submission" date="2021-03" db="EMBL/GenBank/DDBJ databases">
        <title>Streptomyces poriferae sp. nov., a novel marine sponge-derived Actinobacteria species with anti-MRSA activity.</title>
        <authorList>
            <person name="Sandoval-Powers M."/>
            <person name="Kralova S."/>
            <person name="Nguyen G.-S."/>
            <person name="Fawwal D."/>
            <person name="Degnes K."/>
            <person name="Klinkenberg G."/>
            <person name="Sletta H."/>
            <person name="Wentzel A."/>
            <person name="Liles M.R."/>
        </authorList>
    </citation>
    <scope>NUCLEOTIDE SEQUENCE</scope>
    <source>
        <strain evidence="4">DSM 41794</strain>
    </source>
</reference>
<dbReference type="Pfam" id="PF13529">
    <property type="entry name" value="Peptidase_C39_2"/>
    <property type="match status" value="1"/>
</dbReference>
<proteinExistence type="predicted"/>
<feature type="signal peptide" evidence="2">
    <location>
        <begin position="1"/>
        <end position="31"/>
    </location>
</feature>
<evidence type="ECO:0000313" key="5">
    <source>
        <dbReference type="Proteomes" id="UP000664167"/>
    </source>
</evidence>
<dbReference type="CDD" id="cd02549">
    <property type="entry name" value="Peptidase_C39A"/>
    <property type="match status" value="1"/>
</dbReference>
<accession>A0A939F9L8</accession>
<feature type="region of interest" description="Disordered" evidence="1">
    <location>
        <begin position="25"/>
        <end position="53"/>
    </location>
</feature>
<dbReference type="Proteomes" id="UP000664167">
    <property type="component" value="Unassembled WGS sequence"/>
</dbReference>
<keyword evidence="2" id="KW-0732">Signal</keyword>
<protein>
    <submittedName>
        <fullName evidence="4">Peptidase C39 family protein</fullName>
    </submittedName>
</protein>
<dbReference type="AlphaFoldDB" id="A0A939F9L8"/>
<dbReference type="PROSITE" id="PS51318">
    <property type="entry name" value="TAT"/>
    <property type="match status" value="1"/>
</dbReference>
<organism evidence="4 5">
    <name type="scientific">Streptomyces beijiangensis</name>
    <dbReference type="NCBI Taxonomy" id="163361"/>
    <lineage>
        <taxon>Bacteria</taxon>
        <taxon>Bacillati</taxon>
        <taxon>Actinomycetota</taxon>
        <taxon>Actinomycetes</taxon>
        <taxon>Kitasatosporales</taxon>
        <taxon>Streptomycetaceae</taxon>
        <taxon>Streptomyces</taxon>
    </lineage>
</organism>
<evidence type="ECO:0000313" key="4">
    <source>
        <dbReference type="EMBL" id="MBO0515166.1"/>
    </source>
</evidence>
<dbReference type="InterPro" id="IPR039564">
    <property type="entry name" value="Peptidase_C39-like"/>
</dbReference>